<dbReference type="InterPro" id="IPR016195">
    <property type="entry name" value="Pol/histidinol_Pase-like"/>
</dbReference>
<gene>
    <name evidence="1" type="ORF">OW763_00630</name>
</gene>
<reference evidence="1" key="1">
    <citation type="submission" date="2022-12" db="EMBL/GenBank/DDBJ databases">
        <authorList>
            <person name="Wang J."/>
        </authorList>
    </citation>
    <scope>NUCLEOTIDE SEQUENCE</scope>
    <source>
        <strain evidence="1">HY-45-18</strain>
    </source>
</reference>
<name>A0ABT4CYG9_9CLOT</name>
<organism evidence="1 2">
    <name type="scientific">Clostridium aestuarii</name>
    <dbReference type="NCBI Taxonomy" id="338193"/>
    <lineage>
        <taxon>Bacteria</taxon>
        <taxon>Bacillati</taxon>
        <taxon>Bacillota</taxon>
        <taxon>Clostridia</taxon>
        <taxon>Eubacteriales</taxon>
        <taxon>Clostridiaceae</taxon>
        <taxon>Clostridium</taxon>
    </lineage>
</organism>
<protein>
    <submittedName>
        <fullName evidence="1">CehA/McbA family metallohydrolase</fullName>
    </submittedName>
</protein>
<dbReference type="Proteomes" id="UP001078443">
    <property type="component" value="Unassembled WGS sequence"/>
</dbReference>
<evidence type="ECO:0000313" key="1">
    <source>
        <dbReference type="EMBL" id="MCY6482858.1"/>
    </source>
</evidence>
<dbReference type="EMBL" id="JAPQER010000001">
    <property type="protein sequence ID" value="MCY6482858.1"/>
    <property type="molecule type" value="Genomic_DNA"/>
</dbReference>
<dbReference type="RefSeq" id="WP_268039125.1">
    <property type="nucleotide sequence ID" value="NZ_JAPQER010000001.1"/>
</dbReference>
<proteinExistence type="predicted"/>
<dbReference type="InterPro" id="IPR012340">
    <property type="entry name" value="NA-bd_OB-fold"/>
</dbReference>
<evidence type="ECO:0000313" key="2">
    <source>
        <dbReference type="Proteomes" id="UP001078443"/>
    </source>
</evidence>
<dbReference type="NCBIfam" id="NF038032">
    <property type="entry name" value="CehA_McbA_metalo"/>
    <property type="match status" value="1"/>
</dbReference>
<comment type="caution">
    <text evidence="1">The sequence shown here is derived from an EMBL/GenBank/DDBJ whole genome shotgun (WGS) entry which is preliminary data.</text>
</comment>
<dbReference type="Gene3D" id="3.20.20.140">
    <property type="entry name" value="Metal-dependent hydrolases"/>
    <property type="match status" value="1"/>
</dbReference>
<dbReference type="SUPFAM" id="SSF89550">
    <property type="entry name" value="PHP domain-like"/>
    <property type="match status" value="1"/>
</dbReference>
<dbReference type="Gene3D" id="2.40.50.140">
    <property type="entry name" value="Nucleic acid-binding proteins"/>
    <property type="match status" value="1"/>
</dbReference>
<sequence length="635" mass="73358">MNSSRLNKFIISENNKLKEDQNNDVITIEEARNKLSYTRVKVQGIVTSAGEKIFIQDNTAGINLYKKIDGDSFEKGDLVEVTGRINKKRMIKIKKYKIKKLSSDHILPKIYDITIQKIIDGKYSEYESQIVKIKNVRIENLDSSMKAKLVDSTGNRVYIYNKLNLSNIKNGDLVDITAIVYGGYKQQLYIRNTRDIVKVHSKIEFDFIPGNMTSIFDTTPKICAFLKQKQSFLNLTTVQLYLDNKKVPVLVNENMISYIPDKELGVGQHYIKISVCDIDNNSYEFQWCFSVESKDTDYKFYYGISHSHTSYSDGKGTPTDAYEHARNNKLDFLIVTDHLNGLICPKCNTPKAIIYKGERKSRWEAINLEANKINKQYDDFLAMVGFEVKTELWHHMNIINNKNIITIKRIEKINDLYEWICTQGNIILCANHPNDSIENVEYLNEFDKFVNLIEVGNGVPPHGYHRMEEYYFKALDNGWHIGATNGQDNHRDNWGDFDNVMVVITDKLDVDSIINAMNFRRTYSSETKTLKLTVKANNHWMGSVIELNKGDEMELQIVAEDESSPIDKIQIISNGGRILEEKNFEISNKVEWRLPLIVNDDAWYVVRIIHRNGRQGISSPIFAQVKNIIKYIKNK</sequence>
<accession>A0ABT4CYG9</accession>
<keyword evidence="2" id="KW-1185">Reference proteome</keyword>